<keyword evidence="1" id="KW-0143">Chaperone</keyword>
<proteinExistence type="predicted"/>
<sequence>MRRRPPRSLVIDTDQLDDLAAAFTVLARFHQEPPDDAALAGLRGLLDEWPLPGTPGAKEGLRLMRASQETGEDAAQIRHDHAWLYGTLATARVAPYESVHRGQDRLVFDAHTLEVRDAYRALSLQAPHLNREPDDHIGLELDFLAQSCLRALDALDQGSPGDAERYVRHGADFLRLHLLEWGPDMLGRVVAEANTAFMRGLAQLSLGAIDTYARATGVPQPS</sequence>
<keyword evidence="3" id="KW-1185">Reference proteome</keyword>
<evidence type="ECO:0000313" key="3">
    <source>
        <dbReference type="Proteomes" id="UP000661894"/>
    </source>
</evidence>
<dbReference type="PANTHER" id="PTHR34227:SF1">
    <property type="entry name" value="DIMETHYL SULFOXIDE REDUCTASE CHAPERONE-RELATED"/>
    <property type="match status" value="1"/>
</dbReference>
<dbReference type="PANTHER" id="PTHR34227">
    <property type="entry name" value="CHAPERONE PROTEIN YCDY"/>
    <property type="match status" value="1"/>
</dbReference>
<evidence type="ECO:0000256" key="1">
    <source>
        <dbReference type="ARBA" id="ARBA00023186"/>
    </source>
</evidence>
<evidence type="ECO:0000313" key="2">
    <source>
        <dbReference type="EMBL" id="MBD8063224.1"/>
    </source>
</evidence>
<dbReference type="InterPro" id="IPR036411">
    <property type="entry name" value="TorD-like_sf"/>
</dbReference>
<dbReference type="Gene3D" id="1.10.3480.10">
    <property type="entry name" value="TorD-like"/>
    <property type="match status" value="1"/>
</dbReference>
<dbReference type="Pfam" id="PF02613">
    <property type="entry name" value="Nitrate_red_del"/>
    <property type="match status" value="1"/>
</dbReference>
<comment type="caution">
    <text evidence="2">The sequence shown here is derived from an EMBL/GenBank/DDBJ whole genome shotgun (WGS) entry which is preliminary data.</text>
</comment>
<dbReference type="EMBL" id="JACSPO010000008">
    <property type="protein sequence ID" value="MBD8063224.1"/>
    <property type="molecule type" value="Genomic_DNA"/>
</dbReference>
<reference evidence="2 3" key="1">
    <citation type="submission" date="2020-08" db="EMBL/GenBank/DDBJ databases">
        <title>A Genomic Blueprint of the Chicken Gut Microbiome.</title>
        <authorList>
            <person name="Gilroy R."/>
            <person name="Ravi A."/>
            <person name="Getino M."/>
            <person name="Pursley I."/>
            <person name="Horton D.L."/>
            <person name="Alikhan N.-F."/>
            <person name="Baker D."/>
            <person name="Gharbi K."/>
            <person name="Hall N."/>
            <person name="Watson M."/>
            <person name="Adriaenssens E.M."/>
            <person name="Foster-Nyarko E."/>
            <person name="Jarju S."/>
            <person name="Secka A."/>
            <person name="Antonio M."/>
            <person name="Oren A."/>
            <person name="Chaudhuri R."/>
            <person name="La Ragione R.M."/>
            <person name="Hildebrand F."/>
            <person name="Pallen M.J."/>
        </authorList>
    </citation>
    <scope>NUCLEOTIDE SEQUENCE [LARGE SCALE GENOMIC DNA]</scope>
    <source>
        <strain evidence="2 3">Sa1BUA1</strain>
    </source>
</reference>
<dbReference type="InterPro" id="IPR050289">
    <property type="entry name" value="TorD/DmsD_chaperones"/>
</dbReference>
<gene>
    <name evidence="2" type="ORF">H9624_12945</name>
</gene>
<dbReference type="SUPFAM" id="SSF89155">
    <property type="entry name" value="TorD-like"/>
    <property type="match status" value="1"/>
</dbReference>
<protein>
    <submittedName>
        <fullName evidence="2">Molecular chaperone TorD family protein</fullName>
    </submittedName>
</protein>
<organism evidence="2 3">
    <name type="scientific">Oceanitalea stevensii</name>
    <dbReference type="NCBI Taxonomy" id="2763072"/>
    <lineage>
        <taxon>Bacteria</taxon>
        <taxon>Bacillati</taxon>
        <taxon>Actinomycetota</taxon>
        <taxon>Actinomycetes</taxon>
        <taxon>Micrococcales</taxon>
        <taxon>Bogoriellaceae</taxon>
        <taxon>Georgenia</taxon>
    </lineage>
</organism>
<dbReference type="Proteomes" id="UP000661894">
    <property type="component" value="Unassembled WGS sequence"/>
</dbReference>
<name>A0ABR8Z5Z5_9MICO</name>
<accession>A0ABR8Z5Z5</accession>
<dbReference type="InterPro" id="IPR020945">
    <property type="entry name" value="DMSO/NO3_reduct_chaperone"/>
</dbReference>